<sequence length="154" mass="16910">MEIIVWLALIIFFVVLEIATVGLTSIWLAGGSLAGLICAAFGMGITGQIIVFAAVSFVLLYFTRPWALKYLKPHLVKTNYEEAVGKNVCVTEQIDNIRGTGTAVMNGLEWTARSVDDEKTFEPGMIVMVKEIKGVTLYVTESSDMPQMNGDQEK</sequence>
<dbReference type="RefSeq" id="WP_118597407.1">
    <property type="nucleotide sequence ID" value="NZ_CP097279.1"/>
</dbReference>
<dbReference type="Proteomes" id="UP000283513">
    <property type="component" value="Unassembled WGS sequence"/>
</dbReference>
<evidence type="ECO:0000256" key="1">
    <source>
        <dbReference type="SAM" id="Phobius"/>
    </source>
</evidence>
<feature type="transmembrane region" description="Helical" evidence="1">
    <location>
        <begin position="34"/>
        <end position="62"/>
    </location>
</feature>
<organism evidence="3 4">
    <name type="scientific">Roseburia intestinalis</name>
    <dbReference type="NCBI Taxonomy" id="166486"/>
    <lineage>
        <taxon>Bacteria</taxon>
        <taxon>Bacillati</taxon>
        <taxon>Bacillota</taxon>
        <taxon>Clostridia</taxon>
        <taxon>Lachnospirales</taxon>
        <taxon>Lachnospiraceae</taxon>
        <taxon>Roseburia</taxon>
    </lineage>
</organism>
<dbReference type="Gene3D" id="2.40.50.140">
    <property type="entry name" value="Nucleic acid-binding proteins"/>
    <property type="match status" value="1"/>
</dbReference>
<reference evidence="3 4" key="1">
    <citation type="submission" date="2018-08" db="EMBL/GenBank/DDBJ databases">
        <title>A genome reference for cultivated species of the human gut microbiota.</title>
        <authorList>
            <person name="Zou Y."/>
            <person name="Xue W."/>
            <person name="Luo G."/>
        </authorList>
    </citation>
    <scope>NUCLEOTIDE SEQUENCE [LARGE SCALE GENOMIC DNA]</scope>
    <source>
        <strain evidence="3 4">AM37-1AC</strain>
    </source>
</reference>
<dbReference type="Pfam" id="PF01957">
    <property type="entry name" value="NfeD"/>
    <property type="match status" value="1"/>
</dbReference>
<protein>
    <submittedName>
        <fullName evidence="3">NfeD family protein</fullName>
    </submittedName>
</protein>
<evidence type="ECO:0000313" key="3">
    <source>
        <dbReference type="EMBL" id="RHC18575.1"/>
    </source>
</evidence>
<dbReference type="EMBL" id="QSHO01000004">
    <property type="protein sequence ID" value="RHC18575.1"/>
    <property type="molecule type" value="Genomic_DNA"/>
</dbReference>
<keyword evidence="1" id="KW-0472">Membrane</keyword>
<comment type="caution">
    <text evidence="3">The sequence shown here is derived from an EMBL/GenBank/DDBJ whole genome shotgun (WGS) entry which is preliminary data.</text>
</comment>
<accession>A0A413Z9W5</accession>
<gene>
    <name evidence="3" type="ORF">DW856_06420</name>
</gene>
<dbReference type="InterPro" id="IPR002810">
    <property type="entry name" value="NfeD-like_C"/>
</dbReference>
<keyword evidence="1" id="KW-1133">Transmembrane helix</keyword>
<feature type="transmembrane region" description="Helical" evidence="1">
    <location>
        <begin position="7"/>
        <end position="28"/>
    </location>
</feature>
<dbReference type="AlphaFoldDB" id="A0A413Z9W5"/>
<name>A0A413Z9W5_9FIRM</name>
<evidence type="ECO:0000313" key="4">
    <source>
        <dbReference type="Proteomes" id="UP000283513"/>
    </source>
</evidence>
<proteinExistence type="predicted"/>
<keyword evidence="1" id="KW-0812">Transmembrane</keyword>
<dbReference type="InterPro" id="IPR012340">
    <property type="entry name" value="NA-bd_OB-fold"/>
</dbReference>
<feature type="domain" description="NfeD-like C-terminal" evidence="2">
    <location>
        <begin position="81"/>
        <end position="140"/>
    </location>
</feature>
<evidence type="ECO:0000259" key="2">
    <source>
        <dbReference type="Pfam" id="PF01957"/>
    </source>
</evidence>